<protein>
    <submittedName>
        <fullName evidence="1">Uncharacterized protein</fullName>
    </submittedName>
</protein>
<dbReference type="InterPro" id="IPR036397">
    <property type="entry name" value="RNaseH_sf"/>
</dbReference>
<dbReference type="HOGENOM" id="CLU_1139968_0_0_1"/>
<gene>
    <name evidence="1" type="ORF">TTHERM_00627040</name>
</gene>
<dbReference type="KEGG" id="tet:TTHERM_00627040"/>
<dbReference type="Proteomes" id="UP000009168">
    <property type="component" value="Unassembled WGS sequence"/>
</dbReference>
<dbReference type="GeneID" id="7844544"/>
<dbReference type="Gene3D" id="3.30.420.10">
    <property type="entry name" value="Ribonuclease H-like superfamily/Ribonuclease H"/>
    <property type="match status" value="1"/>
</dbReference>
<organism evidence="1 2">
    <name type="scientific">Tetrahymena thermophila (strain SB210)</name>
    <dbReference type="NCBI Taxonomy" id="312017"/>
    <lineage>
        <taxon>Eukaryota</taxon>
        <taxon>Sar</taxon>
        <taxon>Alveolata</taxon>
        <taxon>Ciliophora</taxon>
        <taxon>Intramacronucleata</taxon>
        <taxon>Oligohymenophorea</taxon>
        <taxon>Hymenostomatida</taxon>
        <taxon>Tetrahymenina</taxon>
        <taxon>Tetrahymenidae</taxon>
        <taxon>Tetrahymena</taxon>
    </lineage>
</organism>
<dbReference type="GO" id="GO:0003676">
    <property type="term" value="F:nucleic acid binding"/>
    <property type="evidence" value="ECO:0007669"/>
    <property type="project" value="InterPro"/>
</dbReference>
<dbReference type="InParanoid" id="Q23RZ5"/>
<dbReference type="AlphaFoldDB" id="Q23RZ5"/>
<dbReference type="EMBL" id="GG662641">
    <property type="protein sequence ID" value="EAR99244.2"/>
    <property type="molecule type" value="Genomic_DNA"/>
</dbReference>
<dbReference type="RefSeq" id="XP_001019489.2">
    <property type="nucleotide sequence ID" value="XM_001019489.2"/>
</dbReference>
<dbReference type="OrthoDB" id="407692at2759"/>
<accession>Q23RZ5</accession>
<sequence length="195" mass="22723">MIEEDSTSKNLYLSEEIKQAIIISIKYLTLTYNGIVNNFNNLAKKDTVSKIYYQYLTKSNVQNNHQFKGRDSIMYDEAQEQSIIFSDEGLLQVNDLEIWYSESEKLFEKGKQIIIQRFIDDNSVDSQAYIKCLETILLPKVNSVYNRKKWMLLQDGVSSYTSKLTQMWCKEKKIEIQQNSPWSPNTNQSNQSGKG</sequence>
<evidence type="ECO:0000313" key="2">
    <source>
        <dbReference type="Proteomes" id="UP000009168"/>
    </source>
</evidence>
<evidence type="ECO:0000313" key="1">
    <source>
        <dbReference type="EMBL" id="EAR99244.2"/>
    </source>
</evidence>
<proteinExistence type="predicted"/>
<reference evidence="2" key="1">
    <citation type="journal article" date="2006" name="PLoS Biol.">
        <title>Macronuclear genome sequence of the ciliate Tetrahymena thermophila, a model eukaryote.</title>
        <authorList>
            <person name="Eisen J.A."/>
            <person name="Coyne R.S."/>
            <person name="Wu M."/>
            <person name="Wu D."/>
            <person name="Thiagarajan M."/>
            <person name="Wortman J.R."/>
            <person name="Badger J.H."/>
            <person name="Ren Q."/>
            <person name="Amedeo P."/>
            <person name="Jones K.M."/>
            <person name="Tallon L.J."/>
            <person name="Delcher A.L."/>
            <person name="Salzberg S.L."/>
            <person name="Silva J.C."/>
            <person name="Haas B.J."/>
            <person name="Majoros W.H."/>
            <person name="Farzad M."/>
            <person name="Carlton J.M."/>
            <person name="Smith R.K. Jr."/>
            <person name="Garg J."/>
            <person name="Pearlman R.E."/>
            <person name="Karrer K.M."/>
            <person name="Sun L."/>
            <person name="Manning G."/>
            <person name="Elde N.C."/>
            <person name="Turkewitz A.P."/>
            <person name="Asai D.J."/>
            <person name="Wilkes D.E."/>
            <person name="Wang Y."/>
            <person name="Cai H."/>
            <person name="Collins K."/>
            <person name="Stewart B.A."/>
            <person name="Lee S.R."/>
            <person name="Wilamowska K."/>
            <person name="Weinberg Z."/>
            <person name="Ruzzo W.L."/>
            <person name="Wloga D."/>
            <person name="Gaertig J."/>
            <person name="Frankel J."/>
            <person name="Tsao C.-C."/>
            <person name="Gorovsky M.A."/>
            <person name="Keeling P.J."/>
            <person name="Waller R.F."/>
            <person name="Patron N.J."/>
            <person name="Cherry J.M."/>
            <person name="Stover N.A."/>
            <person name="Krieger C.J."/>
            <person name="del Toro C."/>
            <person name="Ryder H.F."/>
            <person name="Williamson S.C."/>
            <person name="Barbeau R.A."/>
            <person name="Hamilton E.P."/>
            <person name="Orias E."/>
        </authorList>
    </citation>
    <scope>NUCLEOTIDE SEQUENCE [LARGE SCALE GENOMIC DNA]</scope>
    <source>
        <strain evidence="2">SB210</strain>
    </source>
</reference>
<name>Q23RZ5_TETTS</name>
<keyword evidence="2" id="KW-1185">Reference proteome</keyword>